<comment type="caution">
    <text evidence="2">The sequence shown here is derived from an EMBL/GenBank/DDBJ whole genome shotgun (WGS) entry which is preliminary data.</text>
</comment>
<keyword evidence="3" id="KW-1185">Reference proteome</keyword>
<reference evidence="2" key="2">
    <citation type="submission" date="2022-01" db="EMBL/GenBank/DDBJ databases">
        <authorList>
            <person name="Yamashiro T."/>
            <person name="Shiraishi A."/>
            <person name="Satake H."/>
            <person name="Nakayama K."/>
        </authorList>
    </citation>
    <scope>NUCLEOTIDE SEQUENCE</scope>
</reference>
<name>A0ABQ5H765_9ASTR</name>
<proteinExistence type="predicted"/>
<dbReference type="EMBL" id="BQNB010019284">
    <property type="protein sequence ID" value="GJT83686.1"/>
    <property type="molecule type" value="Genomic_DNA"/>
</dbReference>
<accession>A0ABQ5H765</accession>
<evidence type="ECO:0000313" key="3">
    <source>
        <dbReference type="Proteomes" id="UP001151760"/>
    </source>
</evidence>
<evidence type="ECO:0000313" key="2">
    <source>
        <dbReference type="EMBL" id="GJT83686.1"/>
    </source>
</evidence>
<sequence length="179" mass="20607">MKKSSGFIRKGKHDPDFDSFDDEGGTRKVKMALHDNSRFILEDVSQGDQRLSGYDDWDQGKELCVYFGSKVAQRRLKDKQLKENTNTDCLVKEQQKVHLSIKMVTNIMVSEVPRQEGAKGNVAEKKKVKESIESNIGKLLRYKSCRLSGPRFEVLARGKYVEYRLCLSVTRKVEFVRIL</sequence>
<gene>
    <name evidence="2" type="ORF">Tco_1058028</name>
</gene>
<organism evidence="2 3">
    <name type="scientific">Tanacetum coccineum</name>
    <dbReference type="NCBI Taxonomy" id="301880"/>
    <lineage>
        <taxon>Eukaryota</taxon>
        <taxon>Viridiplantae</taxon>
        <taxon>Streptophyta</taxon>
        <taxon>Embryophyta</taxon>
        <taxon>Tracheophyta</taxon>
        <taxon>Spermatophyta</taxon>
        <taxon>Magnoliopsida</taxon>
        <taxon>eudicotyledons</taxon>
        <taxon>Gunneridae</taxon>
        <taxon>Pentapetalae</taxon>
        <taxon>asterids</taxon>
        <taxon>campanulids</taxon>
        <taxon>Asterales</taxon>
        <taxon>Asteraceae</taxon>
        <taxon>Asteroideae</taxon>
        <taxon>Anthemideae</taxon>
        <taxon>Anthemidinae</taxon>
        <taxon>Tanacetum</taxon>
    </lineage>
</organism>
<feature type="region of interest" description="Disordered" evidence="1">
    <location>
        <begin position="1"/>
        <end position="24"/>
    </location>
</feature>
<reference evidence="2" key="1">
    <citation type="journal article" date="2022" name="Int. J. Mol. Sci.">
        <title>Draft Genome of Tanacetum Coccineum: Genomic Comparison of Closely Related Tanacetum-Family Plants.</title>
        <authorList>
            <person name="Yamashiro T."/>
            <person name="Shiraishi A."/>
            <person name="Nakayama K."/>
            <person name="Satake H."/>
        </authorList>
    </citation>
    <scope>NUCLEOTIDE SEQUENCE</scope>
</reference>
<evidence type="ECO:0000256" key="1">
    <source>
        <dbReference type="SAM" id="MobiDB-lite"/>
    </source>
</evidence>
<protein>
    <submittedName>
        <fullName evidence="2">Uncharacterized protein</fullName>
    </submittedName>
</protein>
<dbReference type="Proteomes" id="UP001151760">
    <property type="component" value="Unassembled WGS sequence"/>
</dbReference>